<feature type="region of interest" description="Disordered" evidence="1">
    <location>
        <begin position="729"/>
        <end position="788"/>
    </location>
</feature>
<accession>A0AAD7EJ71</accession>
<dbReference type="Proteomes" id="UP001218218">
    <property type="component" value="Unassembled WGS sequence"/>
</dbReference>
<feature type="compositionally biased region" description="Low complexity" evidence="1">
    <location>
        <begin position="604"/>
        <end position="638"/>
    </location>
</feature>
<evidence type="ECO:0000313" key="3">
    <source>
        <dbReference type="Proteomes" id="UP001218218"/>
    </source>
</evidence>
<sequence>MPRGRRSPLAAEKLEYLESHLAEFQEAQPNLKKFWAKVEKGYFAKWKVEVELGLPILDTEGVSIEDSGVSEEHQTAIGAAQQKVSKSIHNWYNNRSQKEKKHLNGTASTSGTSDALKEVIAALAGKKRGRKSQRIEIWQQRNTDIMKEALRQSDFDCAMGVSDEEETTEERQERIRGGKREQMSIFRRVRQDQFAQASVEEKAAVEELYMTQVPKPGIKMGKAETPEEFQLGLNNLGAILKGVHGAITDLTGWVGGTVLTGPMPNRNGQIATQSYCHGVTPTGQSLDEALTGWEPNVIKPLQQFGKAVFDHQTRRERTLTVQDAEDTTLSQAPTPTLTARKPCKRAKKKVTATPIIASAITPAPIVSTPEPAAAAVSADVPLLQLTDDALQTLADKSLYRIDSLANHSLQDLEGGLDPGDDYSWNSSYGDLSWPLQLPSQNEEWPEPQAVFPDLRPLTADSPSRAGLSSFVKDFVFDRSDTRPSYTAVATPTTPLAATPPANPRPSQEAEATHAVPPMPAVVGGLHDSLPPQAAAVVPAIPAMAILSLAAFSRPAPHAVPRLGPASRPLPQPLFRGADRAGSTPAMPMTPLYPKPLHVAEATRTTPGDAAGTTPTTPTTPLPLSLGAGGALSPSVTPSSPCPPSPPSPPNLFVGGALSHPATPSFLRPPTSSLTPPNPLPASLRATPAGVRQGSAVTTSSPLGLSVQTAAPHASGTAASPMATLNVSMTTLTPDDFPESRPMSNAPKGLPSTRGGRDGRGGGRGARGGRGRRGGRGGGGRGQHTGNGEGEMMAHEEEEGPDALGVGNPASANSQAVAPIPRARMLEIRAFEKERDAAAAREARRRDHGIFAFPPPPAGHESLHAEPAALGARGPPTEPEVLGPRARRHVKNYEPPKKRTMVEIREGAAAKRDAIGQKRKRGAENDAPVAKKKRKSS</sequence>
<feature type="compositionally biased region" description="Low complexity" evidence="1">
    <location>
        <begin position="486"/>
        <end position="499"/>
    </location>
</feature>
<feature type="compositionally biased region" description="Gly residues" evidence="1">
    <location>
        <begin position="775"/>
        <end position="788"/>
    </location>
</feature>
<comment type="caution">
    <text evidence="2">The sequence shown here is derived from an EMBL/GenBank/DDBJ whole genome shotgun (WGS) entry which is preliminary data.</text>
</comment>
<name>A0AAD7EJ71_9AGAR</name>
<protein>
    <submittedName>
        <fullName evidence="2">Uncharacterized protein</fullName>
    </submittedName>
</protein>
<keyword evidence="3" id="KW-1185">Reference proteome</keyword>
<gene>
    <name evidence="2" type="ORF">DFH08DRAFT_967059</name>
</gene>
<feature type="region of interest" description="Disordered" evidence="1">
    <location>
        <begin position="867"/>
        <end position="936"/>
    </location>
</feature>
<evidence type="ECO:0000256" key="1">
    <source>
        <dbReference type="SAM" id="MobiDB-lite"/>
    </source>
</evidence>
<feature type="region of interest" description="Disordered" evidence="1">
    <location>
        <begin position="484"/>
        <end position="513"/>
    </location>
</feature>
<feature type="region of interest" description="Disordered" evidence="1">
    <location>
        <begin position="604"/>
        <end position="702"/>
    </location>
</feature>
<dbReference type="AlphaFoldDB" id="A0AAD7EJ71"/>
<evidence type="ECO:0000313" key="2">
    <source>
        <dbReference type="EMBL" id="KAJ7330524.1"/>
    </source>
</evidence>
<feature type="region of interest" description="Disordered" evidence="1">
    <location>
        <begin position="562"/>
        <end position="585"/>
    </location>
</feature>
<dbReference type="EMBL" id="JARIHO010000037">
    <property type="protein sequence ID" value="KAJ7330524.1"/>
    <property type="molecule type" value="Genomic_DNA"/>
</dbReference>
<feature type="compositionally biased region" description="Basic and acidic residues" evidence="1">
    <location>
        <begin position="890"/>
        <end position="915"/>
    </location>
</feature>
<proteinExistence type="predicted"/>
<organism evidence="2 3">
    <name type="scientific">Mycena albidolilacea</name>
    <dbReference type="NCBI Taxonomy" id="1033008"/>
    <lineage>
        <taxon>Eukaryota</taxon>
        <taxon>Fungi</taxon>
        <taxon>Dikarya</taxon>
        <taxon>Basidiomycota</taxon>
        <taxon>Agaricomycotina</taxon>
        <taxon>Agaricomycetes</taxon>
        <taxon>Agaricomycetidae</taxon>
        <taxon>Agaricales</taxon>
        <taxon>Marasmiineae</taxon>
        <taxon>Mycenaceae</taxon>
        <taxon>Mycena</taxon>
    </lineage>
</organism>
<feature type="compositionally biased region" description="Low complexity" evidence="1">
    <location>
        <begin position="662"/>
        <end position="674"/>
    </location>
</feature>
<reference evidence="2" key="1">
    <citation type="submission" date="2023-03" db="EMBL/GenBank/DDBJ databases">
        <title>Massive genome expansion in bonnet fungi (Mycena s.s.) driven by repeated elements and novel gene families across ecological guilds.</title>
        <authorList>
            <consortium name="Lawrence Berkeley National Laboratory"/>
            <person name="Harder C.B."/>
            <person name="Miyauchi S."/>
            <person name="Viragh M."/>
            <person name="Kuo A."/>
            <person name="Thoen E."/>
            <person name="Andreopoulos B."/>
            <person name="Lu D."/>
            <person name="Skrede I."/>
            <person name="Drula E."/>
            <person name="Henrissat B."/>
            <person name="Morin E."/>
            <person name="Kohler A."/>
            <person name="Barry K."/>
            <person name="LaButti K."/>
            <person name="Morin E."/>
            <person name="Salamov A."/>
            <person name="Lipzen A."/>
            <person name="Mereny Z."/>
            <person name="Hegedus B."/>
            <person name="Baldrian P."/>
            <person name="Stursova M."/>
            <person name="Weitz H."/>
            <person name="Taylor A."/>
            <person name="Grigoriev I.V."/>
            <person name="Nagy L.G."/>
            <person name="Martin F."/>
            <person name="Kauserud H."/>
        </authorList>
    </citation>
    <scope>NUCLEOTIDE SEQUENCE</scope>
    <source>
        <strain evidence="2">CBHHK002</strain>
    </source>
</reference>
<feature type="compositionally biased region" description="Pro residues" evidence="1">
    <location>
        <begin position="639"/>
        <end position="649"/>
    </location>
</feature>